<name>A0A6J4S942_9ACTN</name>
<reference evidence="2" key="1">
    <citation type="submission" date="2020-02" db="EMBL/GenBank/DDBJ databases">
        <authorList>
            <person name="Meier V. D."/>
        </authorList>
    </citation>
    <scope>NUCLEOTIDE SEQUENCE</scope>
    <source>
        <strain evidence="2">AVDCRST_MAG85</strain>
    </source>
</reference>
<gene>
    <name evidence="2" type="ORF">AVDCRST_MAG85-1137</name>
</gene>
<proteinExistence type="predicted"/>
<accession>A0A6J4S942</accession>
<organism evidence="2">
    <name type="scientific">uncultured Solirubrobacteraceae bacterium</name>
    <dbReference type="NCBI Taxonomy" id="1162706"/>
    <lineage>
        <taxon>Bacteria</taxon>
        <taxon>Bacillati</taxon>
        <taxon>Actinomycetota</taxon>
        <taxon>Thermoleophilia</taxon>
        <taxon>Solirubrobacterales</taxon>
        <taxon>Solirubrobacteraceae</taxon>
        <taxon>environmental samples</taxon>
    </lineage>
</organism>
<keyword evidence="1" id="KW-0732">Signal</keyword>
<evidence type="ECO:0000256" key="1">
    <source>
        <dbReference type="SAM" id="SignalP"/>
    </source>
</evidence>
<feature type="signal peptide" evidence="1">
    <location>
        <begin position="1"/>
        <end position="20"/>
    </location>
</feature>
<evidence type="ECO:0000313" key="2">
    <source>
        <dbReference type="EMBL" id="CAA9489353.1"/>
    </source>
</evidence>
<dbReference type="AlphaFoldDB" id="A0A6J4S942"/>
<protein>
    <submittedName>
        <fullName evidence="2">Uncharacterized protein</fullName>
    </submittedName>
</protein>
<sequence length="388" mass="41513">MRSGLLSLLVVLLAAAPAAAAPCRKTDEGPRASITQSGTYAERSARSSVTICLRRSGRTRVIRASIVRSPRGARGRYLSGAAASKTELAYVDARVGPRGGPDSIVATVLDMRTLRVARRVTFLRGRGLRSDFPDVAIADDGSLAVGLQEAWLRLARPGRRPKLLKEPYLLGLRVEDGTTLAWSTFYGEDLRYLDLERPPLRDGCPMREAFDERVRTDRLIVSEADNAVRVCDRTSGRDPVVAGFDRSSEQSSLDVSVVGATGAVAVVGIEQYEKGLGCYSQAVRVFDVDAGRVTRQAGADRCGLLPSPPRFGVPSPRVPTVLAPSGAPAWVVPPAPYSGSRDEHLAAVDGTTLRELDKGPPGSITDLRPTADGIAWRSGGAERTATLR</sequence>
<dbReference type="EMBL" id="CADCVT010000124">
    <property type="protein sequence ID" value="CAA9489353.1"/>
    <property type="molecule type" value="Genomic_DNA"/>
</dbReference>
<feature type="chain" id="PRO_5026916469" evidence="1">
    <location>
        <begin position="21"/>
        <end position="388"/>
    </location>
</feature>